<dbReference type="GO" id="GO:0005634">
    <property type="term" value="C:nucleus"/>
    <property type="evidence" value="ECO:0007669"/>
    <property type="project" value="UniProtKB-SubCell"/>
</dbReference>
<keyword evidence="7 10" id="KW-0067">ATP-binding</keyword>
<keyword evidence="6 10" id="KW-0547">Nucleotide-binding</keyword>
<keyword evidence="14" id="KW-1185">Reference proteome</keyword>
<dbReference type="GO" id="GO:0003689">
    <property type="term" value="F:DNA clamp loader activity"/>
    <property type="evidence" value="ECO:0007669"/>
    <property type="project" value="UniProtKB-UniRule"/>
</dbReference>
<accession>A0A9P6NQA6</accession>
<evidence type="ECO:0000256" key="10">
    <source>
        <dbReference type="PIRNR" id="PIRNR036578"/>
    </source>
</evidence>
<evidence type="ECO:0000256" key="8">
    <source>
        <dbReference type="ARBA" id="ARBA00023125"/>
    </source>
</evidence>
<proteinExistence type="inferred from homology"/>
<dbReference type="Gene3D" id="1.20.272.10">
    <property type="match status" value="1"/>
</dbReference>
<dbReference type="Pfam" id="PF08519">
    <property type="entry name" value="RFC1"/>
    <property type="match status" value="1"/>
</dbReference>
<dbReference type="PROSITE" id="PS50172">
    <property type="entry name" value="BRCT"/>
    <property type="match status" value="1"/>
</dbReference>
<dbReference type="GO" id="GO:0016887">
    <property type="term" value="F:ATP hydrolysis activity"/>
    <property type="evidence" value="ECO:0007669"/>
    <property type="project" value="InterPro"/>
</dbReference>
<feature type="compositionally biased region" description="Low complexity" evidence="11">
    <location>
        <begin position="16"/>
        <end position="58"/>
    </location>
</feature>
<dbReference type="GO" id="GO:0003677">
    <property type="term" value="F:DNA binding"/>
    <property type="evidence" value="ECO:0007669"/>
    <property type="project" value="UniProtKB-KW"/>
</dbReference>
<dbReference type="CDD" id="cd00009">
    <property type="entry name" value="AAA"/>
    <property type="match status" value="1"/>
</dbReference>
<comment type="caution">
    <text evidence="13">The sequence shown here is derived from an EMBL/GenBank/DDBJ whole genome shotgun (WGS) entry which is preliminary data.</text>
</comment>
<dbReference type="SMART" id="SM00292">
    <property type="entry name" value="BRCT"/>
    <property type="match status" value="1"/>
</dbReference>
<dbReference type="SUPFAM" id="SSF48019">
    <property type="entry name" value="post-AAA+ oligomerization domain-like"/>
    <property type="match status" value="1"/>
</dbReference>
<dbReference type="FunFam" id="3.40.50.300:FF:000395">
    <property type="entry name" value="Replication factor C subunit 1"/>
    <property type="match status" value="1"/>
</dbReference>
<dbReference type="Gene3D" id="1.10.8.60">
    <property type="match status" value="1"/>
</dbReference>
<dbReference type="Proteomes" id="UP000886653">
    <property type="component" value="Unassembled WGS sequence"/>
</dbReference>
<evidence type="ECO:0000256" key="5">
    <source>
        <dbReference type="ARBA" id="ARBA00022705"/>
    </source>
</evidence>
<evidence type="ECO:0000256" key="4">
    <source>
        <dbReference type="ARBA" id="ARBA00022553"/>
    </source>
</evidence>
<dbReference type="AlphaFoldDB" id="A0A9P6NQA6"/>
<comment type="subcellular location">
    <subcellularLocation>
        <location evidence="1 10">Nucleus</location>
    </subcellularLocation>
</comment>
<dbReference type="FunFam" id="1.10.8.60:FF:000021">
    <property type="entry name" value="Replication factor C subunit 1"/>
    <property type="match status" value="1"/>
</dbReference>
<dbReference type="GO" id="GO:0006271">
    <property type="term" value="P:DNA strand elongation involved in DNA replication"/>
    <property type="evidence" value="ECO:0007669"/>
    <property type="project" value="UniProtKB-ARBA"/>
</dbReference>
<dbReference type="Gene3D" id="3.40.50.300">
    <property type="entry name" value="P-loop containing nucleotide triphosphate hydrolases"/>
    <property type="match status" value="1"/>
</dbReference>
<keyword evidence="4" id="KW-0597">Phosphoprotein</keyword>
<dbReference type="InterPro" id="IPR003593">
    <property type="entry name" value="AAA+_ATPase"/>
</dbReference>
<dbReference type="PANTHER" id="PTHR23389">
    <property type="entry name" value="CHROMOSOME TRANSMISSION FIDELITY FACTOR 18"/>
    <property type="match status" value="1"/>
</dbReference>
<evidence type="ECO:0000256" key="3">
    <source>
        <dbReference type="ARBA" id="ARBA00020401"/>
    </source>
</evidence>
<dbReference type="InterPro" id="IPR047854">
    <property type="entry name" value="RFC_lid"/>
</dbReference>
<dbReference type="FunFam" id="3.40.50.10190:FF:000001">
    <property type="entry name" value="Replication factor C subunit 1"/>
    <property type="match status" value="1"/>
</dbReference>
<dbReference type="FunFam" id="1.20.272.10:FF:000005">
    <property type="entry name" value="Replication factor C subunit 1"/>
    <property type="match status" value="1"/>
</dbReference>
<sequence length="922" mass="100684">MSDIRTFFGAAPIPPKAGASSSSKPTDPSTTPNSKQDNSMGNSSGKSPGSKTSTTAKKPQSNKRTSPRVAETGPKRASKPAPGRPRASTSSKRKLNISDDEESDDEVIHVSKSGPSSKVKEKVTTKATRAAPKSKAKKDDFIDDDDEEDDSDDVPIKPKAKPPPSKKAKAEPDTIETKATSTKPAEDSSTTVAAKPKWIPGQSRVGPSAPGSKVIPQGEPNCLGGLTFVFTGEMESLSREEAAQLCKRYGARVTTSPSSKTSYVVVGSDAGPKKLELIAKHKIKTLTEDEFLELIGSRSASEVDPKTLKKQEEEIKKVKAAAKAMTPAKGSTAEKEQVGQLWTMKYAPKTLSDLCGNKAQVEKLQGWLRDWPKNLKANFSKPGKDGLGLYRCVVLSGAPGVGKTTAAHLVSKHEGYDVIEMNASDTRSKKLLEVGCKSTIGNTGIGGLFEEAEKSSKLVMIMDEVDGMSAGDRGGVGALNTLIRKTRVPIIAIANDMGLPKMKPLKSTAFSLVFRKPDANAIRSRIMCIAFREKMKIPGIAIDQLVAGSQSDIRQIINMLSIWKLQEKDKPEKTMEFDDAVKLAAMNEKNTIVSPWALMSQLFAPKTWGQACSLTFMDKCNLYFQDHDMLPLFVQDGYAKHDFGLARNYSGPEKAAKKLELMSKAADAISDGDLVDRMIHGPQQHWSLMPLHGIYSCVQPAYYCHGMSTGSSFGGGFSFPAWFGKNSTQTKMSRLMGDIQYRMRMKVSGDRKEVLMNYLPVLYPKLVEPLKSKESGSEVDEVIELMDEYYLSKDEWDGLIEVMAIGHSAEDVLKKIPSTTKSAFTRKYNKASHPIPFHKSVDSLPVTKKLTSDNVPDLEDVVEIDEEDEEEDEETESMDISKDKAIKAKKPSTTISRKSSGVLTKSTSKPKSAKEKKKRKND</sequence>
<dbReference type="InterPro" id="IPR027417">
    <property type="entry name" value="P-loop_NTPase"/>
</dbReference>
<name>A0A9P6NQA6_9BASI</name>
<feature type="compositionally biased region" description="Acidic residues" evidence="11">
    <location>
        <begin position="856"/>
        <end position="877"/>
    </location>
</feature>
<reference evidence="13" key="1">
    <citation type="submission" date="2013-11" db="EMBL/GenBank/DDBJ databases">
        <title>Genome sequence of the fusiform rust pathogen reveals effectors for host alternation and coevolution with pine.</title>
        <authorList>
            <consortium name="DOE Joint Genome Institute"/>
            <person name="Smith K."/>
            <person name="Pendleton A."/>
            <person name="Kubisiak T."/>
            <person name="Anderson C."/>
            <person name="Salamov A."/>
            <person name="Aerts A."/>
            <person name="Riley R."/>
            <person name="Clum A."/>
            <person name="Lindquist E."/>
            <person name="Ence D."/>
            <person name="Campbell M."/>
            <person name="Kronenberg Z."/>
            <person name="Feau N."/>
            <person name="Dhillon B."/>
            <person name="Hamelin R."/>
            <person name="Burleigh J."/>
            <person name="Smith J."/>
            <person name="Yandell M."/>
            <person name="Nelson C."/>
            <person name="Grigoriev I."/>
            <person name="Davis J."/>
        </authorList>
    </citation>
    <scope>NUCLEOTIDE SEQUENCE</scope>
    <source>
        <strain evidence="13">G11</strain>
    </source>
</reference>
<dbReference type="GO" id="GO:0005524">
    <property type="term" value="F:ATP binding"/>
    <property type="evidence" value="ECO:0007669"/>
    <property type="project" value="UniProtKB-UniRule"/>
</dbReference>
<dbReference type="Gene3D" id="3.40.50.10190">
    <property type="entry name" value="BRCT domain"/>
    <property type="match status" value="1"/>
</dbReference>
<dbReference type="Pfam" id="PF00004">
    <property type="entry name" value="AAA"/>
    <property type="match status" value="1"/>
</dbReference>
<dbReference type="SMART" id="SM00382">
    <property type="entry name" value="AAA"/>
    <property type="match status" value="1"/>
</dbReference>
<feature type="compositionally biased region" description="Polar residues" evidence="11">
    <location>
        <begin position="893"/>
        <end position="904"/>
    </location>
</feature>
<dbReference type="InterPro" id="IPR036420">
    <property type="entry name" value="BRCT_dom_sf"/>
</dbReference>
<keyword evidence="9 10" id="KW-0539">Nucleus</keyword>
<evidence type="ECO:0000256" key="2">
    <source>
        <dbReference type="ARBA" id="ARBA00006116"/>
    </source>
</evidence>
<dbReference type="PANTHER" id="PTHR23389:SF6">
    <property type="entry name" value="REPLICATION FACTOR C SUBUNIT 1"/>
    <property type="match status" value="1"/>
</dbReference>
<dbReference type="InterPro" id="IPR001357">
    <property type="entry name" value="BRCT_dom"/>
</dbReference>
<feature type="region of interest" description="Disordered" evidence="11">
    <location>
        <begin position="1"/>
        <end position="216"/>
    </location>
</feature>
<feature type="compositionally biased region" description="Polar residues" evidence="11">
    <location>
        <begin position="177"/>
        <end position="192"/>
    </location>
</feature>
<dbReference type="CDD" id="cd18140">
    <property type="entry name" value="HLD_clamp_RFC"/>
    <property type="match status" value="1"/>
</dbReference>
<evidence type="ECO:0000313" key="13">
    <source>
        <dbReference type="EMBL" id="KAG0151395.1"/>
    </source>
</evidence>
<dbReference type="Pfam" id="PF00533">
    <property type="entry name" value="BRCT"/>
    <property type="match status" value="1"/>
</dbReference>
<dbReference type="InterPro" id="IPR012178">
    <property type="entry name" value="RFC1"/>
</dbReference>
<dbReference type="InterPro" id="IPR013725">
    <property type="entry name" value="DNA_replication_fac_RFC1_C"/>
</dbReference>
<feature type="compositionally biased region" description="Basic residues" evidence="11">
    <location>
        <begin position="158"/>
        <end position="167"/>
    </location>
</feature>
<protein>
    <recommendedName>
        <fullName evidence="3 10">Replication factor C subunit 1</fullName>
    </recommendedName>
</protein>
<dbReference type="InterPro" id="IPR003959">
    <property type="entry name" value="ATPase_AAA_core"/>
</dbReference>
<dbReference type="InterPro" id="IPR008921">
    <property type="entry name" value="DNA_pol3_clamp-load_cplx_C"/>
</dbReference>
<dbReference type="SUPFAM" id="SSF52113">
    <property type="entry name" value="BRCT domain"/>
    <property type="match status" value="1"/>
</dbReference>
<dbReference type="GO" id="GO:0005663">
    <property type="term" value="C:DNA replication factor C complex"/>
    <property type="evidence" value="ECO:0007669"/>
    <property type="project" value="InterPro"/>
</dbReference>
<evidence type="ECO:0000256" key="6">
    <source>
        <dbReference type="ARBA" id="ARBA00022741"/>
    </source>
</evidence>
<organism evidence="13 14">
    <name type="scientific">Cronartium quercuum f. sp. fusiforme G11</name>
    <dbReference type="NCBI Taxonomy" id="708437"/>
    <lineage>
        <taxon>Eukaryota</taxon>
        <taxon>Fungi</taxon>
        <taxon>Dikarya</taxon>
        <taxon>Basidiomycota</taxon>
        <taxon>Pucciniomycotina</taxon>
        <taxon>Pucciniomycetes</taxon>
        <taxon>Pucciniales</taxon>
        <taxon>Coleosporiaceae</taxon>
        <taxon>Cronartium</taxon>
    </lineage>
</organism>
<comment type="similarity">
    <text evidence="2 10">Belongs to the activator 1 large subunit family.</text>
</comment>
<evidence type="ECO:0000313" key="14">
    <source>
        <dbReference type="Proteomes" id="UP000886653"/>
    </source>
</evidence>
<evidence type="ECO:0000256" key="11">
    <source>
        <dbReference type="SAM" id="MobiDB-lite"/>
    </source>
</evidence>
<feature type="compositionally biased region" description="Acidic residues" evidence="11">
    <location>
        <begin position="141"/>
        <end position="153"/>
    </location>
</feature>
<evidence type="ECO:0000256" key="1">
    <source>
        <dbReference type="ARBA" id="ARBA00004123"/>
    </source>
</evidence>
<gene>
    <name evidence="13" type="ORF">CROQUDRAFT_719858</name>
</gene>
<feature type="domain" description="BRCT" evidence="12">
    <location>
        <begin position="218"/>
        <end position="308"/>
    </location>
</feature>
<feature type="region of interest" description="Disordered" evidence="11">
    <location>
        <begin position="848"/>
        <end position="922"/>
    </location>
</feature>
<dbReference type="GO" id="GO:0006281">
    <property type="term" value="P:DNA repair"/>
    <property type="evidence" value="ECO:0007669"/>
    <property type="project" value="InterPro"/>
</dbReference>
<dbReference type="PIRSF" id="PIRSF036578">
    <property type="entry name" value="RFC1"/>
    <property type="match status" value="1"/>
</dbReference>
<dbReference type="EMBL" id="MU167213">
    <property type="protein sequence ID" value="KAG0151395.1"/>
    <property type="molecule type" value="Genomic_DNA"/>
</dbReference>
<evidence type="ECO:0000256" key="7">
    <source>
        <dbReference type="ARBA" id="ARBA00022840"/>
    </source>
</evidence>
<keyword evidence="8" id="KW-0238">DNA-binding</keyword>
<keyword evidence="5 10" id="KW-0235">DNA replication</keyword>
<evidence type="ECO:0000256" key="9">
    <source>
        <dbReference type="ARBA" id="ARBA00023242"/>
    </source>
</evidence>
<evidence type="ECO:0000259" key="12">
    <source>
        <dbReference type="PROSITE" id="PS50172"/>
    </source>
</evidence>
<dbReference type="Pfam" id="PF25361">
    <property type="entry name" value="AAA_lid_RFC1"/>
    <property type="match status" value="1"/>
</dbReference>
<dbReference type="OrthoDB" id="446168at2759"/>
<dbReference type="SUPFAM" id="SSF52540">
    <property type="entry name" value="P-loop containing nucleoside triphosphate hydrolases"/>
    <property type="match status" value="1"/>
</dbReference>